<dbReference type="PANTHER" id="PTHR11709">
    <property type="entry name" value="MULTI-COPPER OXIDASE"/>
    <property type="match status" value="1"/>
</dbReference>
<dbReference type="CDD" id="cd04202">
    <property type="entry name" value="CuRO_D2_2dMcoN_like"/>
    <property type="match status" value="1"/>
</dbReference>
<evidence type="ECO:0000256" key="4">
    <source>
        <dbReference type="SAM" id="Phobius"/>
    </source>
</evidence>
<dbReference type="OrthoDB" id="345021at2"/>
<keyword evidence="4" id="KW-1133">Transmembrane helix</keyword>
<dbReference type="RefSeq" id="WP_130103981.1">
    <property type="nucleotide sequence ID" value="NZ_SDWW01000058.1"/>
</dbReference>
<keyword evidence="2" id="KW-0560">Oxidoreductase</keyword>
<proteinExistence type="predicted"/>
<dbReference type="InterPro" id="IPR011707">
    <property type="entry name" value="Cu-oxidase-like_N"/>
</dbReference>
<dbReference type="Gene3D" id="2.60.40.420">
    <property type="entry name" value="Cupredoxins - blue copper proteins"/>
    <property type="match status" value="3"/>
</dbReference>
<keyword evidence="4" id="KW-0472">Membrane</keyword>
<organism evidence="7 8">
    <name type="scientific">Pengzhenrongella frigida</name>
    <dbReference type="NCBI Taxonomy" id="1259133"/>
    <lineage>
        <taxon>Bacteria</taxon>
        <taxon>Bacillati</taxon>
        <taxon>Actinomycetota</taxon>
        <taxon>Actinomycetes</taxon>
        <taxon>Micrococcales</taxon>
        <taxon>Pengzhenrongella</taxon>
    </lineage>
</organism>
<evidence type="ECO:0000259" key="5">
    <source>
        <dbReference type="Pfam" id="PF07731"/>
    </source>
</evidence>
<dbReference type="InterPro" id="IPR002355">
    <property type="entry name" value="Cu_oxidase_Cu_BS"/>
</dbReference>
<protein>
    <submittedName>
        <fullName evidence="7">Multicopper oxidase family protein</fullName>
    </submittedName>
</protein>
<dbReference type="GO" id="GO:0016491">
    <property type="term" value="F:oxidoreductase activity"/>
    <property type="evidence" value="ECO:0007669"/>
    <property type="project" value="UniProtKB-KW"/>
</dbReference>
<dbReference type="Pfam" id="PF07732">
    <property type="entry name" value="Cu-oxidase_3"/>
    <property type="match status" value="1"/>
</dbReference>
<evidence type="ECO:0000256" key="1">
    <source>
        <dbReference type="ARBA" id="ARBA00022723"/>
    </source>
</evidence>
<dbReference type="AlphaFoldDB" id="A0A4Q5MVV3"/>
<dbReference type="Proteomes" id="UP000293764">
    <property type="component" value="Unassembled WGS sequence"/>
</dbReference>
<evidence type="ECO:0000313" key="8">
    <source>
        <dbReference type="Proteomes" id="UP000293764"/>
    </source>
</evidence>
<comment type="caution">
    <text evidence="7">The sequence shown here is derived from an EMBL/GenBank/DDBJ whole genome shotgun (WGS) entry which is preliminary data.</text>
</comment>
<dbReference type="InterPro" id="IPR008972">
    <property type="entry name" value="Cupredoxin"/>
</dbReference>
<dbReference type="GO" id="GO:0005507">
    <property type="term" value="F:copper ion binding"/>
    <property type="evidence" value="ECO:0007669"/>
    <property type="project" value="InterPro"/>
</dbReference>
<accession>A0A4Q5MVV3</accession>
<feature type="transmembrane region" description="Helical" evidence="4">
    <location>
        <begin position="16"/>
        <end position="37"/>
    </location>
</feature>
<evidence type="ECO:0000259" key="6">
    <source>
        <dbReference type="Pfam" id="PF07732"/>
    </source>
</evidence>
<sequence length="521" mass="55360">MSRTGRRRLHLGRQRLRLAVACGATALIVGLLGVFWYNSRLPASYSVMDMGHAEYGGGPIGSMPHDGHDGHAGGEEPAADGAASAVPALTADQGGAPDVEMTLVARAERFQPPSGDWVDGYTLNGQSPGPVLRVTAGELVQVRLENESVAEGVTLHWHGLELPNADDGVAGVTQDAVAIGAEHTYRFVADQPGTFWYHSHQLSHEQVRRGVLGALVVLPQQATSPDADPPDADPADADVVALVHRYGGKSTVNGHRDDLRIPAAPNQRVRVRVINTENGPMSAWVGGASFRLVAVDGRDLHEPTLLEGTAVLVTAGGRADLEVTMPTDGSGVRVQLGGSAVVLGPASAEAAEVPRPAETVDLLSYGTPADLGIDWGTPDRRFDYDIGRRPGFLDGRPGMWWTINGRLYPEVPAYMVAEGDIVVVHIANHSGEVHPMHLHGHHAVVLRRDGEPATGSPWWVDSLNVSDGESYDLGFVATNPGIWMYHCHNLPHASEGLVAHLMYEGVTTPFVLGGPAGNEPE</sequence>
<evidence type="ECO:0000256" key="3">
    <source>
        <dbReference type="SAM" id="MobiDB-lite"/>
    </source>
</evidence>
<feature type="domain" description="Plastocyanin-like" evidence="6">
    <location>
        <begin position="118"/>
        <end position="221"/>
    </location>
</feature>
<gene>
    <name evidence="7" type="ORF">EUA98_17480</name>
</gene>
<dbReference type="EMBL" id="SDWW01000058">
    <property type="protein sequence ID" value="RYV49670.1"/>
    <property type="molecule type" value="Genomic_DNA"/>
</dbReference>
<evidence type="ECO:0000313" key="7">
    <source>
        <dbReference type="EMBL" id="RYV49670.1"/>
    </source>
</evidence>
<name>A0A4Q5MVV3_9MICO</name>
<dbReference type="InterPro" id="IPR011706">
    <property type="entry name" value="Cu-oxidase_C"/>
</dbReference>
<dbReference type="PROSITE" id="PS00080">
    <property type="entry name" value="MULTICOPPER_OXIDASE2"/>
    <property type="match status" value="1"/>
</dbReference>
<dbReference type="SUPFAM" id="SSF49503">
    <property type="entry name" value="Cupredoxins"/>
    <property type="match status" value="3"/>
</dbReference>
<dbReference type="InterPro" id="IPR045087">
    <property type="entry name" value="Cu-oxidase_fam"/>
</dbReference>
<keyword evidence="8" id="KW-1185">Reference proteome</keyword>
<reference evidence="7 8" key="1">
    <citation type="submission" date="2019-01" db="EMBL/GenBank/DDBJ databases">
        <title>Novel species of Cellulomonas.</title>
        <authorList>
            <person name="Liu Q."/>
            <person name="Xin Y.-H."/>
        </authorList>
    </citation>
    <scope>NUCLEOTIDE SEQUENCE [LARGE SCALE GENOMIC DNA]</scope>
    <source>
        <strain evidence="7 8">HLT2-17</strain>
    </source>
</reference>
<dbReference type="PROSITE" id="PS00079">
    <property type="entry name" value="MULTICOPPER_OXIDASE1"/>
    <property type="match status" value="1"/>
</dbReference>
<dbReference type="InterPro" id="IPR033138">
    <property type="entry name" value="Cu_oxidase_CS"/>
</dbReference>
<evidence type="ECO:0000256" key="2">
    <source>
        <dbReference type="ARBA" id="ARBA00023002"/>
    </source>
</evidence>
<feature type="compositionally biased region" description="Basic and acidic residues" evidence="3">
    <location>
        <begin position="65"/>
        <end position="74"/>
    </location>
</feature>
<keyword evidence="1" id="KW-0479">Metal-binding</keyword>
<keyword evidence="4" id="KW-0812">Transmembrane</keyword>
<dbReference type="Pfam" id="PF07731">
    <property type="entry name" value="Cu-oxidase_2"/>
    <property type="match status" value="1"/>
</dbReference>
<feature type="domain" description="Plastocyanin-like" evidence="5">
    <location>
        <begin position="401"/>
        <end position="502"/>
    </location>
</feature>
<feature type="region of interest" description="Disordered" evidence="3">
    <location>
        <begin position="59"/>
        <end position="85"/>
    </location>
</feature>